<feature type="transmembrane region" description="Helical" evidence="2">
    <location>
        <begin position="31"/>
        <end position="55"/>
    </location>
</feature>
<dbReference type="InterPro" id="IPR024239">
    <property type="entry name" value="SyrA"/>
</dbReference>
<dbReference type="EMBL" id="CP098808">
    <property type="protein sequence ID" value="USJ25511.1"/>
    <property type="molecule type" value="Genomic_DNA"/>
</dbReference>
<gene>
    <name evidence="3" type="ORF">NE863_23760</name>
</gene>
<organism evidence="3 4">
    <name type="scientific">Ensifer adhaerens</name>
    <name type="common">Sinorhizobium morelense</name>
    <dbReference type="NCBI Taxonomy" id="106592"/>
    <lineage>
        <taxon>Bacteria</taxon>
        <taxon>Pseudomonadati</taxon>
        <taxon>Pseudomonadota</taxon>
        <taxon>Alphaproteobacteria</taxon>
        <taxon>Hyphomicrobiales</taxon>
        <taxon>Rhizobiaceae</taxon>
        <taxon>Sinorhizobium/Ensifer group</taxon>
        <taxon>Ensifer</taxon>
    </lineage>
</organism>
<name>A0A9Q9DBV1_ENSAD</name>
<evidence type="ECO:0000313" key="3">
    <source>
        <dbReference type="EMBL" id="USJ25511.1"/>
    </source>
</evidence>
<keyword evidence="2" id="KW-0812">Transmembrane</keyword>
<geneLocation type="plasmid" evidence="3 4">
    <name>pA</name>
</geneLocation>
<evidence type="ECO:0000313" key="4">
    <source>
        <dbReference type="Proteomes" id="UP001055460"/>
    </source>
</evidence>
<sequence length="92" mass="10229">MYAPRVFVSMIGALTVFAVVTYFLNGSLTSTLIQTAICAVLIQIGYFLAVVFLIWRKARERGKKAAEVLQSANDDKPGSNSHRLDRPGHFNR</sequence>
<reference evidence="3" key="1">
    <citation type="submission" date="2022-06" db="EMBL/GenBank/DDBJ databases">
        <title>Physiological and biochemical characterization and genomic elucidation of a strain of the genus Ensifer adhaerens M8 that combines arsenic oxidation and chromium reduction.</title>
        <authorList>
            <person name="Li X."/>
            <person name="Yu c."/>
        </authorList>
    </citation>
    <scope>NUCLEOTIDE SEQUENCE</scope>
    <source>
        <strain evidence="3">M8</strain>
        <plasmid evidence="3">pA</plasmid>
    </source>
</reference>
<dbReference type="RefSeq" id="WP_060582949.1">
    <property type="nucleotide sequence ID" value="NZ_CAXURO020000002.1"/>
</dbReference>
<keyword evidence="2" id="KW-0472">Membrane</keyword>
<dbReference type="Pfam" id="PF11089">
    <property type="entry name" value="SyrA"/>
    <property type="match status" value="1"/>
</dbReference>
<feature type="region of interest" description="Disordered" evidence="1">
    <location>
        <begin position="66"/>
        <end position="92"/>
    </location>
</feature>
<keyword evidence="3" id="KW-0614">Plasmid</keyword>
<feature type="compositionally biased region" description="Basic and acidic residues" evidence="1">
    <location>
        <begin position="73"/>
        <end position="92"/>
    </location>
</feature>
<dbReference type="AlphaFoldDB" id="A0A9Q9DBV1"/>
<feature type="transmembrane region" description="Helical" evidence="2">
    <location>
        <begin position="7"/>
        <end position="25"/>
    </location>
</feature>
<accession>A0A9Q9DBV1</accession>
<proteinExistence type="predicted"/>
<dbReference type="Proteomes" id="UP001055460">
    <property type="component" value="Plasmid pA"/>
</dbReference>
<evidence type="ECO:0000256" key="1">
    <source>
        <dbReference type="SAM" id="MobiDB-lite"/>
    </source>
</evidence>
<keyword evidence="2" id="KW-1133">Transmembrane helix</keyword>
<dbReference type="OrthoDB" id="9802759at2"/>
<evidence type="ECO:0000256" key="2">
    <source>
        <dbReference type="SAM" id="Phobius"/>
    </source>
</evidence>
<protein>
    <submittedName>
        <fullName evidence="3">Exopolysaccharide production repressor protein</fullName>
    </submittedName>
</protein>